<evidence type="ECO:0000313" key="2">
    <source>
        <dbReference type="Proteomes" id="UP001596047"/>
    </source>
</evidence>
<keyword evidence="2" id="KW-1185">Reference proteome</keyword>
<reference evidence="2" key="1">
    <citation type="journal article" date="2019" name="Int. J. Syst. Evol. Microbiol.">
        <title>The Global Catalogue of Microorganisms (GCM) 10K type strain sequencing project: providing services to taxonomists for standard genome sequencing and annotation.</title>
        <authorList>
            <consortium name="The Broad Institute Genomics Platform"/>
            <consortium name="The Broad Institute Genome Sequencing Center for Infectious Disease"/>
            <person name="Wu L."/>
            <person name="Ma J."/>
        </authorList>
    </citation>
    <scope>NUCLEOTIDE SEQUENCE [LARGE SCALE GENOMIC DNA]</scope>
    <source>
        <strain evidence="2">CGMCC 1.3240</strain>
    </source>
</reference>
<proteinExistence type="predicted"/>
<evidence type="ECO:0000313" key="1">
    <source>
        <dbReference type="EMBL" id="MFC5652124.1"/>
    </source>
</evidence>
<gene>
    <name evidence="1" type="ORF">ACFPYJ_24010</name>
</gene>
<dbReference type="PANTHER" id="PTHR39166">
    <property type="entry name" value="BLL1166 PROTEIN"/>
    <property type="match status" value="1"/>
</dbReference>
<dbReference type="InterPro" id="IPR009267">
    <property type="entry name" value="NTP_transf_6"/>
</dbReference>
<dbReference type="Pfam" id="PF06042">
    <property type="entry name" value="NTP_transf_6"/>
    <property type="match status" value="1"/>
</dbReference>
<dbReference type="Proteomes" id="UP001596047">
    <property type="component" value="Unassembled WGS sequence"/>
</dbReference>
<dbReference type="RefSeq" id="WP_379190755.1">
    <property type="nucleotide sequence ID" value="NZ_JBHSOW010000092.1"/>
</dbReference>
<sequence>MEIRNEDDILQVIREDRWMMDILFSVRELGLPDWWVCAGFVRGKVWDTLHGYEERTVTPDVDVVYYDAAHILESEEKQLEAKLHKLLPGVPWSVKNEARMHMLNDLPPYSSAEDAISKFPETATSLGVRLNEKDSLVLTAPHGIDDLVNFIVRPTPLFEPNQPLSATFEARILKKNWQLIWDKVTIHRAAMI</sequence>
<name>A0ABW0W542_9BACL</name>
<protein>
    <submittedName>
        <fullName evidence="1">Nucleotidyltransferase family protein</fullName>
    </submittedName>
</protein>
<organism evidence="1 2">
    <name type="scientific">Paenibacillus solisilvae</name>
    <dbReference type="NCBI Taxonomy" id="2486751"/>
    <lineage>
        <taxon>Bacteria</taxon>
        <taxon>Bacillati</taxon>
        <taxon>Bacillota</taxon>
        <taxon>Bacilli</taxon>
        <taxon>Bacillales</taxon>
        <taxon>Paenibacillaceae</taxon>
        <taxon>Paenibacillus</taxon>
    </lineage>
</organism>
<accession>A0ABW0W542</accession>
<dbReference type="PANTHER" id="PTHR39166:SF1">
    <property type="entry name" value="BLL1166 PROTEIN"/>
    <property type="match status" value="1"/>
</dbReference>
<comment type="caution">
    <text evidence="1">The sequence shown here is derived from an EMBL/GenBank/DDBJ whole genome shotgun (WGS) entry which is preliminary data.</text>
</comment>
<dbReference type="EMBL" id="JBHSOW010000092">
    <property type="protein sequence ID" value="MFC5652124.1"/>
    <property type="molecule type" value="Genomic_DNA"/>
</dbReference>